<name>A0A8X7BRH4_9ARAC</name>
<reference evidence="2" key="1">
    <citation type="submission" date="2020-08" db="EMBL/GenBank/DDBJ databases">
        <title>Multicomponent nature underlies the extraordinary mechanical properties of spider dragline silk.</title>
        <authorList>
            <person name="Kono N."/>
            <person name="Nakamura H."/>
            <person name="Mori M."/>
            <person name="Yoshida Y."/>
            <person name="Ohtoshi R."/>
            <person name="Malay A.D."/>
            <person name="Moran D.A.P."/>
            <person name="Tomita M."/>
            <person name="Numata K."/>
            <person name="Arakawa K."/>
        </authorList>
    </citation>
    <scope>NUCLEOTIDE SEQUENCE</scope>
</reference>
<sequence>MYRGQKKRVKLNFFKLILIFLSVCCRECINTTKHINNSSLNAFRISFTIYFRFSDPNRFKSPVAFGDLLRITFTPMLIS</sequence>
<evidence type="ECO:0000256" key="1">
    <source>
        <dbReference type="SAM" id="SignalP"/>
    </source>
</evidence>
<organism evidence="2 3">
    <name type="scientific">Trichonephila inaurata madagascariensis</name>
    <dbReference type="NCBI Taxonomy" id="2747483"/>
    <lineage>
        <taxon>Eukaryota</taxon>
        <taxon>Metazoa</taxon>
        <taxon>Ecdysozoa</taxon>
        <taxon>Arthropoda</taxon>
        <taxon>Chelicerata</taxon>
        <taxon>Arachnida</taxon>
        <taxon>Araneae</taxon>
        <taxon>Araneomorphae</taxon>
        <taxon>Entelegynae</taxon>
        <taxon>Araneoidea</taxon>
        <taxon>Nephilidae</taxon>
        <taxon>Trichonephila</taxon>
        <taxon>Trichonephila inaurata</taxon>
    </lineage>
</organism>
<evidence type="ECO:0000313" key="2">
    <source>
        <dbReference type="EMBL" id="GFY39947.1"/>
    </source>
</evidence>
<comment type="caution">
    <text evidence="2">The sequence shown here is derived from an EMBL/GenBank/DDBJ whole genome shotgun (WGS) entry which is preliminary data.</text>
</comment>
<feature type="chain" id="PRO_5036465913" description="Secreted protein" evidence="1">
    <location>
        <begin position="26"/>
        <end position="79"/>
    </location>
</feature>
<feature type="signal peptide" evidence="1">
    <location>
        <begin position="1"/>
        <end position="25"/>
    </location>
</feature>
<protein>
    <recommendedName>
        <fullName evidence="4">Secreted protein</fullName>
    </recommendedName>
</protein>
<dbReference type="AlphaFoldDB" id="A0A8X7BRH4"/>
<evidence type="ECO:0008006" key="4">
    <source>
        <dbReference type="Google" id="ProtNLM"/>
    </source>
</evidence>
<keyword evidence="3" id="KW-1185">Reference proteome</keyword>
<keyword evidence="1" id="KW-0732">Signal</keyword>
<evidence type="ECO:0000313" key="3">
    <source>
        <dbReference type="Proteomes" id="UP000886998"/>
    </source>
</evidence>
<gene>
    <name evidence="2" type="ORF">TNIN_162501</name>
</gene>
<proteinExistence type="predicted"/>
<dbReference type="EMBL" id="BMAV01001597">
    <property type="protein sequence ID" value="GFY39947.1"/>
    <property type="molecule type" value="Genomic_DNA"/>
</dbReference>
<dbReference type="Proteomes" id="UP000886998">
    <property type="component" value="Unassembled WGS sequence"/>
</dbReference>
<accession>A0A8X7BRH4</accession>